<protein>
    <submittedName>
        <fullName evidence="2">N-acetyltransferase domain-containing protein</fullName>
    </submittedName>
</protein>
<sequence>MFRSINPKSLTTISKLYHIRNIQTLTATSYIPTLHYRPLPRSGTFILDHRRDRQIIEDGYIPEGADFEIRYELLDENDYEFMTQFVTEHFVNESNVCKHLQLKGEELIELIQQQVIQWISCKNSVLVKHEEKIIGTALGSLHSREEFKDLYRGELFHENPQFVIKKDYGEDIRNGPFKSHNLNRLGILLDELIWQTGKFLPKDIGKLALHELAAIHPSYTRYGLATKGAETLQKIMVEQGCTHEAGYSVATGTRKMSLKFGHHTLFSIPYDQYLEDGQPVFQNLCDGATAAYASFLDYKKDQIGLKD</sequence>
<proteinExistence type="predicted"/>
<dbReference type="Proteomes" id="UP000887579">
    <property type="component" value="Unplaced"/>
</dbReference>
<name>A0AC34GXP8_9BILA</name>
<dbReference type="WBParaSite" id="ES5_v2.g9653.t1">
    <property type="protein sequence ID" value="ES5_v2.g9653.t1"/>
    <property type="gene ID" value="ES5_v2.g9653"/>
</dbReference>
<organism evidence="1 2">
    <name type="scientific">Panagrolaimus sp. ES5</name>
    <dbReference type="NCBI Taxonomy" id="591445"/>
    <lineage>
        <taxon>Eukaryota</taxon>
        <taxon>Metazoa</taxon>
        <taxon>Ecdysozoa</taxon>
        <taxon>Nematoda</taxon>
        <taxon>Chromadorea</taxon>
        <taxon>Rhabditida</taxon>
        <taxon>Tylenchina</taxon>
        <taxon>Panagrolaimomorpha</taxon>
        <taxon>Panagrolaimoidea</taxon>
        <taxon>Panagrolaimidae</taxon>
        <taxon>Panagrolaimus</taxon>
    </lineage>
</organism>
<evidence type="ECO:0000313" key="2">
    <source>
        <dbReference type="WBParaSite" id="ES5_v2.g9653.t1"/>
    </source>
</evidence>
<evidence type="ECO:0000313" key="1">
    <source>
        <dbReference type="Proteomes" id="UP000887579"/>
    </source>
</evidence>
<accession>A0AC34GXP8</accession>
<reference evidence="2" key="1">
    <citation type="submission" date="2022-11" db="UniProtKB">
        <authorList>
            <consortium name="WormBaseParasite"/>
        </authorList>
    </citation>
    <scope>IDENTIFICATION</scope>
</reference>